<evidence type="ECO:0000256" key="4">
    <source>
        <dbReference type="ARBA" id="ARBA00022443"/>
    </source>
</evidence>
<evidence type="ECO:0000313" key="13">
    <source>
        <dbReference type="EnsemblMetazoa" id="AMIN003606-PA"/>
    </source>
</evidence>
<dbReference type="InterPro" id="IPR036028">
    <property type="entry name" value="SH3-like_dom_sf"/>
</dbReference>
<dbReference type="PANTHER" id="PTHR44329">
    <property type="entry name" value="SERINE/THREONINE-PROTEIN KINASE TNNI3K-RELATED"/>
    <property type="match status" value="1"/>
</dbReference>
<dbReference type="STRING" id="112268.A0A182VZV0"/>
<dbReference type="GO" id="GO:0004706">
    <property type="term" value="F:JUN kinase kinase kinase activity"/>
    <property type="evidence" value="ECO:0007669"/>
    <property type="project" value="TreeGrafter"/>
</dbReference>
<reference evidence="13" key="2">
    <citation type="submission" date="2020-05" db="UniProtKB">
        <authorList>
            <consortium name="EnsemblMetazoa"/>
        </authorList>
    </citation>
    <scope>IDENTIFICATION</scope>
    <source>
        <strain evidence="13">MINIMUS1</strain>
    </source>
</reference>
<dbReference type="SMART" id="SM00220">
    <property type="entry name" value="S_TKc"/>
    <property type="match status" value="1"/>
</dbReference>
<keyword evidence="8" id="KW-0067">ATP-binding</keyword>
<feature type="region of interest" description="Disordered" evidence="10">
    <location>
        <begin position="1255"/>
        <end position="1274"/>
    </location>
</feature>
<feature type="region of interest" description="Disordered" evidence="10">
    <location>
        <begin position="471"/>
        <end position="508"/>
    </location>
</feature>
<keyword evidence="14" id="KW-1185">Reference proteome</keyword>
<dbReference type="InterPro" id="IPR051681">
    <property type="entry name" value="Ser/Thr_Kinases-Pseudokinases"/>
</dbReference>
<keyword evidence="9" id="KW-0175">Coiled coil</keyword>
<dbReference type="CDD" id="cd11876">
    <property type="entry name" value="SH3_MLK"/>
    <property type="match status" value="1"/>
</dbReference>
<feature type="compositionally biased region" description="Polar residues" evidence="10">
    <location>
        <begin position="1089"/>
        <end position="1119"/>
    </location>
</feature>
<proteinExistence type="inferred from homology"/>
<feature type="region of interest" description="Disordered" evidence="10">
    <location>
        <begin position="1058"/>
        <end position="1145"/>
    </location>
</feature>
<evidence type="ECO:0000256" key="8">
    <source>
        <dbReference type="PROSITE-ProRule" id="PRU10141"/>
    </source>
</evidence>
<feature type="region of interest" description="Disordered" evidence="10">
    <location>
        <begin position="643"/>
        <end position="727"/>
    </location>
</feature>
<dbReference type="Gene3D" id="3.30.200.20">
    <property type="entry name" value="Phosphorylase Kinase, domain 1"/>
    <property type="match status" value="1"/>
</dbReference>
<dbReference type="Pfam" id="PF14604">
    <property type="entry name" value="SH3_9"/>
    <property type="match status" value="1"/>
</dbReference>
<evidence type="ECO:0000256" key="10">
    <source>
        <dbReference type="SAM" id="MobiDB-lite"/>
    </source>
</evidence>
<feature type="compositionally biased region" description="Basic and acidic residues" evidence="10">
    <location>
        <begin position="698"/>
        <end position="716"/>
    </location>
</feature>
<evidence type="ECO:0000259" key="12">
    <source>
        <dbReference type="PROSITE" id="PS50011"/>
    </source>
</evidence>
<feature type="region of interest" description="Disordered" evidence="10">
    <location>
        <begin position="1382"/>
        <end position="1479"/>
    </location>
</feature>
<evidence type="ECO:0000256" key="1">
    <source>
        <dbReference type="ARBA" id="ARBA00001946"/>
    </source>
</evidence>
<evidence type="ECO:0000313" key="14">
    <source>
        <dbReference type="Proteomes" id="UP000075920"/>
    </source>
</evidence>
<dbReference type="InterPro" id="IPR001452">
    <property type="entry name" value="SH3_domain"/>
</dbReference>
<dbReference type="Pfam" id="PF00069">
    <property type="entry name" value="Pkinase"/>
    <property type="match status" value="1"/>
</dbReference>
<dbReference type="Gene3D" id="1.10.510.10">
    <property type="entry name" value="Transferase(Phosphotransferase) domain 1"/>
    <property type="match status" value="2"/>
</dbReference>
<feature type="binding site" evidence="8">
    <location>
        <position position="126"/>
    </location>
    <ligand>
        <name>ATP</name>
        <dbReference type="ChEBI" id="CHEBI:30616"/>
    </ligand>
</feature>
<feature type="compositionally biased region" description="Low complexity" evidence="10">
    <location>
        <begin position="1436"/>
        <end position="1464"/>
    </location>
</feature>
<dbReference type="GO" id="GO:0005524">
    <property type="term" value="F:ATP binding"/>
    <property type="evidence" value="ECO:0007669"/>
    <property type="project" value="UniProtKB-UniRule"/>
</dbReference>
<feature type="compositionally biased region" description="Polar residues" evidence="10">
    <location>
        <begin position="661"/>
        <end position="682"/>
    </location>
</feature>
<feature type="region of interest" description="Disordered" evidence="10">
    <location>
        <begin position="592"/>
        <end position="620"/>
    </location>
</feature>
<feature type="compositionally biased region" description="Low complexity" evidence="10">
    <location>
        <begin position="609"/>
        <end position="620"/>
    </location>
</feature>
<evidence type="ECO:0000256" key="5">
    <source>
        <dbReference type="ARBA" id="ARBA00047559"/>
    </source>
</evidence>
<feature type="region of interest" description="Disordered" evidence="10">
    <location>
        <begin position="1492"/>
        <end position="1553"/>
    </location>
</feature>
<protein>
    <recommendedName>
        <fullName evidence="3">mitogen-activated protein kinase kinase kinase</fullName>
        <ecNumber evidence="3">2.7.11.25</ecNumber>
    </recommendedName>
</protein>
<feature type="compositionally biased region" description="Polar residues" evidence="10">
    <location>
        <begin position="718"/>
        <end position="727"/>
    </location>
</feature>
<comment type="catalytic activity">
    <reaction evidence="6">
        <text>L-seryl-[protein] + ATP = O-phospho-L-seryl-[protein] + ADP + H(+)</text>
        <dbReference type="Rhea" id="RHEA:17989"/>
        <dbReference type="Rhea" id="RHEA-COMP:9863"/>
        <dbReference type="Rhea" id="RHEA-COMP:11604"/>
        <dbReference type="ChEBI" id="CHEBI:15378"/>
        <dbReference type="ChEBI" id="CHEBI:29999"/>
        <dbReference type="ChEBI" id="CHEBI:30616"/>
        <dbReference type="ChEBI" id="CHEBI:83421"/>
        <dbReference type="ChEBI" id="CHEBI:456216"/>
        <dbReference type="EC" id="2.7.11.25"/>
    </reaction>
</comment>
<feature type="compositionally biased region" description="Low complexity" evidence="10">
    <location>
        <begin position="1532"/>
        <end position="1545"/>
    </location>
</feature>
<feature type="region of interest" description="Disordered" evidence="10">
    <location>
        <begin position="756"/>
        <end position="782"/>
    </location>
</feature>
<dbReference type="SMART" id="SM00326">
    <property type="entry name" value="SH3"/>
    <property type="match status" value="1"/>
</dbReference>
<dbReference type="EC" id="2.7.11.25" evidence="3"/>
<dbReference type="VEuPathDB" id="VectorBase:AMIN003606"/>
<evidence type="ECO:0000256" key="3">
    <source>
        <dbReference type="ARBA" id="ARBA00012406"/>
    </source>
</evidence>
<dbReference type="SUPFAM" id="SSF50044">
    <property type="entry name" value="SH3-domain"/>
    <property type="match status" value="1"/>
</dbReference>
<evidence type="ECO:0000259" key="11">
    <source>
        <dbReference type="PROSITE" id="PS50002"/>
    </source>
</evidence>
<dbReference type="SUPFAM" id="SSF56112">
    <property type="entry name" value="Protein kinase-like (PK-like)"/>
    <property type="match status" value="1"/>
</dbReference>
<comment type="similarity">
    <text evidence="2">Belongs to the protein kinase superfamily. STE Ser/Thr protein kinase family. MAP kinase kinase kinase subfamily.</text>
</comment>
<dbReference type="PANTHER" id="PTHR44329:SF293">
    <property type="entry name" value="MITOGEN-ACTIVATED PROTEIN KINASE KINASE KINASE"/>
    <property type="match status" value="1"/>
</dbReference>
<evidence type="ECO:0000256" key="6">
    <source>
        <dbReference type="ARBA" id="ARBA00048329"/>
    </source>
</evidence>
<evidence type="ECO:0000256" key="2">
    <source>
        <dbReference type="ARBA" id="ARBA00006529"/>
    </source>
</evidence>
<feature type="domain" description="SH3" evidence="11">
    <location>
        <begin position="20"/>
        <end position="84"/>
    </location>
</feature>
<feature type="coiled-coil region" evidence="9">
    <location>
        <begin position="330"/>
        <end position="378"/>
    </location>
</feature>
<reference evidence="14" key="1">
    <citation type="submission" date="2013-03" db="EMBL/GenBank/DDBJ databases">
        <title>The Genome Sequence of Anopheles minimus MINIMUS1.</title>
        <authorList>
            <consortium name="The Broad Institute Genomics Platform"/>
            <person name="Neafsey D.E."/>
            <person name="Walton C."/>
            <person name="Walker B."/>
            <person name="Young S.K."/>
            <person name="Zeng Q."/>
            <person name="Gargeya S."/>
            <person name="Fitzgerald M."/>
            <person name="Haas B."/>
            <person name="Abouelleil A."/>
            <person name="Allen A.W."/>
            <person name="Alvarado L."/>
            <person name="Arachchi H.M."/>
            <person name="Berlin A.M."/>
            <person name="Chapman S.B."/>
            <person name="Gainer-Dewar J."/>
            <person name="Goldberg J."/>
            <person name="Griggs A."/>
            <person name="Gujja S."/>
            <person name="Hansen M."/>
            <person name="Howarth C."/>
            <person name="Imamovic A."/>
            <person name="Ireland A."/>
            <person name="Larimer J."/>
            <person name="McCowan C."/>
            <person name="Murphy C."/>
            <person name="Pearson M."/>
            <person name="Poon T.W."/>
            <person name="Priest M."/>
            <person name="Roberts A."/>
            <person name="Saif S."/>
            <person name="Shea T."/>
            <person name="Sisk P."/>
            <person name="Sykes S."/>
            <person name="Wortman J."/>
            <person name="Nusbaum C."/>
            <person name="Birren B."/>
        </authorList>
    </citation>
    <scope>NUCLEOTIDE SEQUENCE [LARGE SCALE GENOMIC DNA]</scope>
    <source>
        <strain evidence="14">MINIMUS1</strain>
    </source>
</reference>
<dbReference type="InterPro" id="IPR011009">
    <property type="entry name" value="Kinase-like_dom_sf"/>
</dbReference>
<keyword evidence="8" id="KW-0547">Nucleotide-binding</keyword>
<organism evidence="13 14">
    <name type="scientific">Anopheles minimus</name>
    <dbReference type="NCBI Taxonomy" id="112268"/>
    <lineage>
        <taxon>Eukaryota</taxon>
        <taxon>Metazoa</taxon>
        <taxon>Ecdysozoa</taxon>
        <taxon>Arthropoda</taxon>
        <taxon>Hexapoda</taxon>
        <taxon>Insecta</taxon>
        <taxon>Pterygota</taxon>
        <taxon>Neoptera</taxon>
        <taxon>Endopterygota</taxon>
        <taxon>Diptera</taxon>
        <taxon>Nematocera</taxon>
        <taxon>Culicoidea</taxon>
        <taxon>Culicidae</taxon>
        <taxon>Anophelinae</taxon>
        <taxon>Anopheles</taxon>
    </lineage>
</organism>
<name>A0A182VZV0_9DIPT</name>
<dbReference type="InterPro" id="IPR017441">
    <property type="entry name" value="Protein_kinase_ATP_BS"/>
</dbReference>
<dbReference type="Gene3D" id="2.30.30.40">
    <property type="entry name" value="SH3 Domains"/>
    <property type="match status" value="1"/>
</dbReference>
<feature type="compositionally biased region" description="Low complexity" evidence="10">
    <location>
        <begin position="1416"/>
        <end position="1428"/>
    </location>
</feature>
<evidence type="ECO:0000256" key="7">
    <source>
        <dbReference type="PROSITE-ProRule" id="PRU00192"/>
    </source>
</evidence>
<keyword evidence="4 7" id="KW-0728">SH3 domain</keyword>
<feature type="compositionally biased region" description="Basic residues" evidence="10">
    <location>
        <begin position="1405"/>
        <end position="1415"/>
    </location>
</feature>
<sequence>MLIRSGIESSSQREQQDWMTMSPLWTARYDYQAQGDDELSLRVGQIVYVLSTDSSISGDEGWWTGKIGDRVGIFPSNFVTNEDPAVLKVQPVEIQYHELDLKEVIGVGGFSKVHRAFLNGEEVAVKASRQDDEFEVARQNVLQEAKLFWSLKHPNIVSLKGVCLDPKTLCLVMEYARGGSLNKILAGRKIPPNVLVDWAIQIARGMKYLHCEAPISVIHRDLKSSNVIKSGTYSKASDVWSYGVLLWELLTGETPYKGFDSLSVAYGVAVNTLALPIPKTCPESWGKLMKSCWEIDPHRRPSFKEIEKDLDIIARSGFAQTPHESFHTMQDGWKKEIAEVLQELRKKEKELRSKEEELTRVQQEQRCKEENLAKREQELHAREIELLGRELKILINQNTPTPKKRKGKFSKSRIKLIKKAPGQISLPSDFRHTITIQHTAIRDENRQRIDTPPGSPATRLRTIVFPGDTIKGKTWGPSTLHQRERSHLPTMRPSARPQQFSKSAPNLDKSRATAMSASSSRHEILGKSHDDGLHAIEANLSSCDGSEEWSARNRLDANNKVLPQDVVEYDRVFYKTLQQSIENIFSRKESDPNELDYAHSSAGSQCDTMSSYRMSGSRSSDNLTSYWAGQEWNRSKFKRENYLVGGRDSNGLGTDGDSAGESRSSTVSTAETRSVGQLQESFGNLELSGSEGVVGVDATDRGDPEREEGSSVHAHGEQMSSSRKSSVVTFRSDVDVHCSDYEPIAGSNLLWPPCPNPVSHGSGEESSTDVGRSHDSFRRKLGRTKKKLKLSHLLPFKRNRASATDRSDTIHRTRRLVHHTNSIYLKRPTTVNSSTTTEQDQLLLIDGETGGVENESPYAMIRRTDNYLIVQSNENYLGSIRRPNYDSEDAWYATTANLGAGPGTDMSTLSVTPLCSSLNRFGSLPSTVPMPTLYASEGQRKPKPSIIELVLYNMASMLAGVASGYDVRVSNVSPLHPKLHPGPLQQYESYSQPASPYHHQLQAVHGSHPLHLEGMHRLESMPPLTTAQSLDNALSQEVYEEELTHAQEDRLYANQNSTPFHEPVRQQTRKVPAASTSPRQDERVLKYTESPQHYLPSTMSTTSGLGSNYTPSGPSSSFSVGAGTQPPTPSPRRKSSATSFMDYGDLPEERESRAGLYVPGEYDGYMQHNPIFNTNNRGASGNYIGSHYFPYRPAINFAFERETKSYGGEPVYEDHHYDSASYHDYAYEGSTEAAGAGSVRASGSRVPAMGISATGHRRTHSNISSTMHSSNVNQGFHMEGEDISTRLLDDATYKFGELYLSSGGTDTPTPGRLSMGSTSKMHEPPPAAFQAASRMHQYENIPNFFRSQSSLQTHFSSSSHGGHLSGEFMSGIEQEERPYTVLGLDHGDSGGSLSTSLRPQTKLRSSMKKYTHSHPTHQQQAASSSSQGKYGGAGSAGHAYGAHGGTSSTTNPTPPDSLTSDDSSYLSAKDNSSSISSQSRVRFTPEIVLDVDSPLQSPTGYAGVATVSPSGHALKDRRSSSSGSTMLTATPGSGTSSTSISGRRSNACDTSQS</sequence>
<dbReference type="PRINTS" id="PR00452">
    <property type="entry name" value="SH3DOMAIN"/>
</dbReference>
<dbReference type="PROSITE" id="PS50011">
    <property type="entry name" value="PROTEIN_KINASE_DOM"/>
    <property type="match status" value="1"/>
</dbReference>
<feature type="region of interest" description="Disordered" evidence="10">
    <location>
        <begin position="1303"/>
        <end position="1324"/>
    </location>
</feature>
<dbReference type="EnsemblMetazoa" id="AMIN003606-RA">
    <property type="protein sequence ID" value="AMIN003606-PA"/>
    <property type="gene ID" value="AMIN003606"/>
</dbReference>
<feature type="domain" description="Protein kinase" evidence="12">
    <location>
        <begin position="99"/>
        <end position="326"/>
    </location>
</feature>
<evidence type="ECO:0000256" key="9">
    <source>
        <dbReference type="SAM" id="Coils"/>
    </source>
</evidence>
<dbReference type="PROSITE" id="PS00107">
    <property type="entry name" value="PROTEIN_KINASE_ATP"/>
    <property type="match status" value="1"/>
</dbReference>
<dbReference type="PROSITE" id="PS50002">
    <property type="entry name" value="SH3"/>
    <property type="match status" value="1"/>
</dbReference>
<comment type="catalytic activity">
    <reaction evidence="5">
        <text>L-threonyl-[protein] + ATP = O-phospho-L-threonyl-[protein] + ADP + H(+)</text>
        <dbReference type="Rhea" id="RHEA:46608"/>
        <dbReference type="Rhea" id="RHEA-COMP:11060"/>
        <dbReference type="Rhea" id="RHEA-COMP:11605"/>
        <dbReference type="ChEBI" id="CHEBI:15378"/>
        <dbReference type="ChEBI" id="CHEBI:30013"/>
        <dbReference type="ChEBI" id="CHEBI:30616"/>
        <dbReference type="ChEBI" id="CHEBI:61977"/>
        <dbReference type="ChEBI" id="CHEBI:456216"/>
        <dbReference type="EC" id="2.7.11.25"/>
    </reaction>
</comment>
<comment type="cofactor">
    <cofactor evidence="1">
        <name>Mg(2+)</name>
        <dbReference type="ChEBI" id="CHEBI:18420"/>
    </cofactor>
</comment>
<feature type="compositionally biased region" description="Polar residues" evidence="10">
    <location>
        <begin position="1520"/>
        <end position="1531"/>
    </location>
</feature>
<accession>A0A182VZV0</accession>
<dbReference type="InterPro" id="IPR000719">
    <property type="entry name" value="Prot_kinase_dom"/>
</dbReference>
<dbReference type="Proteomes" id="UP000075920">
    <property type="component" value="Unassembled WGS sequence"/>
</dbReference>
<feature type="compositionally biased region" description="Polar residues" evidence="10">
    <location>
        <begin position="1261"/>
        <end position="1274"/>
    </location>
</feature>